<comment type="caution">
    <text evidence="19">The sequence shown here is derived from an EMBL/GenBank/DDBJ whole genome shotgun (WGS) entry which is preliminary data.</text>
</comment>
<sequence>MLKSTSRPLVKALRGIMLCSILGASIHALANDQQSQHYQIAAGQLGQTLSNFAMQSGIALSFDPTLTQGLNSKGLNGQYNLQQGFNELLKGTQLHLVKRSDGSWTIEKKTQIKTTTSSHQSNDIAVLPTLTVNSQQSATTENTQSFATQNATVFRGISRLKDIPQPVTVITRDYMDTRGLLDLHAVMQNTPGVNVDYTDSERVNYYSRGHQIDVLQIDGLTMSQDGSLFIQPDTAVLDRIEILRGASGSLRGAGNPSAAVNMVRKRPTKDFQSNLEFSVGSWDRRRVSADVSTPLNSSGSVRARVIGVIDDKEFFQKARTEKKDVLYAVIEADLTNKTTATLSFQHTDIDATGAWGNLPSNFDGSSLNLARNTYLGTDWNQWNRYNQQTYFALEHHFDNDWKINLDASHIKQRMKQDNDYGFLQSYFTRSSSTNPYLFTVTTSAYDGGKRDQDNINLSANGSYSLFGRQHEALIGGEWRRIKEVGSKGYYNINKLTNVDIRTWDPSNSYPQPTYADITSGTAYQAADSHTTQKAIYARTRVSITDPLNLLLGGRLNWWEYDRLGSTNSDYKVSQEFTPFVGLTYDITPEVTAYTSYTSIFSPQQAYNSSGELLKPVRGKDYELGLKSSWLNDQLNASLSLFNIENEGKAIDDLSSSNPCTPYYTSGYCKIADGLTKSKGWEIEVAGKITANWQIMASYTNTHTKYVKDSSSANQGQPLRSIDPRHIGNLFSSYKFSSGIFDGLTIGAGLQARSDSYVTSGTVTARQGGYTVYNAMLGYEFTPNLSARFNFNNIFDKVYYAKYGATGINDYYGDPRNLNFTVQVKF</sequence>
<dbReference type="InterPro" id="IPR010105">
    <property type="entry name" value="TonB_sidphr_rcpt"/>
</dbReference>
<keyword evidence="20" id="KW-1185">Reference proteome</keyword>
<keyword evidence="5" id="KW-0410">Iron transport</keyword>
<evidence type="ECO:0000313" key="20">
    <source>
        <dbReference type="Proteomes" id="UP000185895"/>
    </source>
</evidence>
<evidence type="ECO:0000256" key="10">
    <source>
        <dbReference type="ARBA" id="ARBA00023077"/>
    </source>
</evidence>
<evidence type="ECO:0000256" key="12">
    <source>
        <dbReference type="ARBA" id="ARBA00023170"/>
    </source>
</evidence>
<evidence type="ECO:0000256" key="13">
    <source>
        <dbReference type="ARBA" id="ARBA00023237"/>
    </source>
</evidence>
<dbReference type="Gene3D" id="2.40.170.20">
    <property type="entry name" value="TonB-dependent receptor, beta-barrel domain"/>
    <property type="match status" value="1"/>
</dbReference>
<dbReference type="InterPro" id="IPR039426">
    <property type="entry name" value="TonB-dep_rcpt-like"/>
</dbReference>
<dbReference type="CDD" id="cd01347">
    <property type="entry name" value="ligand_gated_channel"/>
    <property type="match status" value="1"/>
</dbReference>
<dbReference type="Gene3D" id="3.55.50.30">
    <property type="match status" value="1"/>
</dbReference>
<evidence type="ECO:0000256" key="7">
    <source>
        <dbReference type="ARBA" id="ARBA00022729"/>
    </source>
</evidence>
<dbReference type="Pfam" id="PF07715">
    <property type="entry name" value="Plug"/>
    <property type="match status" value="1"/>
</dbReference>
<keyword evidence="6 14" id="KW-0812">Transmembrane</keyword>
<keyword evidence="8" id="KW-0408">Iron</keyword>
<keyword evidence="3 14" id="KW-0813">Transport</keyword>
<proteinExistence type="inferred from homology"/>
<organism evidence="19 20">
    <name type="scientific">Acinetobacter qingfengensis</name>
    <dbReference type="NCBI Taxonomy" id="1262585"/>
    <lineage>
        <taxon>Bacteria</taxon>
        <taxon>Pseudomonadati</taxon>
        <taxon>Pseudomonadota</taxon>
        <taxon>Gammaproteobacteria</taxon>
        <taxon>Moraxellales</taxon>
        <taxon>Moraxellaceae</taxon>
        <taxon>Acinetobacter</taxon>
    </lineage>
</organism>
<evidence type="ECO:0000256" key="6">
    <source>
        <dbReference type="ARBA" id="ARBA00022692"/>
    </source>
</evidence>
<dbReference type="PROSITE" id="PS52016">
    <property type="entry name" value="TONB_DEPENDENT_REC_3"/>
    <property type="match status" value="1"/>
</dbReference>
<dbReference type="NCBIfam" id="TIGR01783">
    <property type="entry name" value="TonB-siderophor"/>
    <property type="match status" value="1"/>
</dbReference>
<feature type="domain" description="Secretin/TonB short N-terminal" evidence="18">
    <location>
        <begin position="58"/>
        <end position="109"/>
    </location>
</feature>
<evidence type="ECO:0000256" key="16">
    <source>
        <dbReference type="RuleBase" id="RU003357"/>
    </source>
</evidence>
<accession>A0A1E7RD07</accession>
<comment type="subcellular location">
    <subcellularLocation>
        <location evidence="1 14">Cell outer membrane</location>
        <topology evidence="1 14">Multi-pass membrane protein</topology>
    </subcellularLocation>
</comment>
<dbReference type="InterPro" id="IPR010917">
    <property type="entry name" value="TonB_rcpt_CS"/>
</dbReference>
<dbReference type="InterPro" id="IPR036942">
    <property type="entry name" value="Beta-barrel_TonB_sf"/>
</dbReference>
<feature type="chain" id="PRO_5009201503" description="Secretin/TonB short N-terminal domain-containing protein" evidence="17">
    <location>
        <begin position="31"/>
        <end position="825"/>
    </location>
</feature>
<keyword evidence="7 17" id="KW-0732">Signal</keyword>
<dbReference type="Pfam" id="PF07660">
    <property type="entry name" value="STN"/>
    <property type="match status" value="1"/>
</dbReference>
<keyword evidence="11 14" id="KW-0472">Membrane</keyword>
<dbReference type="InterPro" id="IPR000531">
    <property type="entry name" value="Beta-barrel_TonB"/>
</dbReference>
<evidence type="ECO:0000256" key="2">
    <source>
        <dbReference type="ARBA" id="ARBA00009810"/>
    </source>
</evidence>
<keyword evidence="9" id="KW-0406">Ion transport</keyword>
<keyword evidence="12" id="KW-0675">Receptor</keyword>
<dbReference type="InterPro" id="IPR037066">
    <property type="entry name" value="Plug_dom_sf"/>
</dbReference>
<dbReference type="PANTHER" id="PTHR32552:SF74">
    <property type="entry name" value="HYDROXAMATE SIDEROPHORE RECEPTOR FHUE"/>
    <property type="match status" value="1"/>
</dbReference>
<dbReference type="InterPro" id="IPR011662">
    <property type="entry name" value="Secretin/TonB_short_N"/>
</dbReference>
<evidence type="ECO:0000256" key="1">
    <source>
        <dbReference type="ARBA" id="ARBA00004571"/>
    </source>
</evidence>
<dbReference type="GO" id="GO:0015891">
    <property type="term" value="P:siderophore transport"/>
    <property type="evidence" value="ECO:0007669"/>
    <property type="project" value="InterPro"/>
</dbReference>
<dbReference type="Pfam" id="PF00593">
    <property type="entry name" value="TonB_dep_Rec_b-barrel"/>
    <property type="match status" value="1"/>
</dbReference>
<evidence type="ECO:0000256" key="3">
    <source>
        <dbReference type="ARBA" id="ARBA00022448"/>
    </source>
</evidence>
<dbReference type="Proteomes" id="UP000185895">
    <property type="component" value="Unassembled WGS sequence"/>
</dbReference>
<evidence type="ECO:0000256" key="11">
    <source>
        <dbReference type="ARBA" id="ARBA00023136"/>
    </source>
</evidence>
<evidence type="ECO:0000259" key="18">
    <source>
        <dbReference type="SMART" id="SM00965"/>
    </source>
</evidence>
<protein>
    <recommendedName>
        <fullName evidence="18">Secretin/TonB short N-terminal domain-containing protein</fullName>
    </recommendedName>
</protein>
<evidence type="ECO:0000256" key="17">
    <source>
        <dbReference type="SAM" id="SignalP"/>
    </source>
</evidence>
<dbReference type="AlphaFoldDB" id="A0A1E7RD07"/>
<evidence type="ECO:0000256" key="4">
    <source>
        <dbReference type="ARBA" id="ARBA00022452"/>
    </source>
</evidence>
<dbReference type="PANTHER" id="PTHR32552">
    <property type="entry name" value="FERRICHROME IRON RECEPTOR-RELATED"/>
    <property type="match status" value="1"/>
</dbReference>
<feature type="short sequence motif" description="TonB C-terminal box" evidence="15">
    <location>
        <begin position="808"/>
        <end position="825"/>
    </location>
</feature>
<evidence type="ECO:0000313" key="19">
    <source>
        <dbReference type="EMBL" id="OEY97290.1"/>
    </source>
</evidence>
<comment type="similarity">
    <text evidence="2 14 16">Belongs to the TonB-dependent receptor family.</text>
</comment>
<dbReference type="GO" id="GO:0009279">
    <property type="term" value="C:cell outer membrane"/>
    <property type="evidence" value="ECO:0007669"/>
    <property type="project" value="UniProtKB-SubCell"/>
</dbReference>
<dbReference type="EMBL" id="MKKK01000012">
    <property type="protein sequence ID" value="OEY97290.1"/>
    <property type="molecule type" value="Genomic_DNA"/>
</dbReference>
<dbReference type="SUPFAM" id="SSF56935">
    <property type="entry name" value="Porins"/>
    <property type="match status" value="1"/>
</dbReference>
<keyword evidence="13 14" id="KW-0998">Cell outer membrane</keyword>
<evidence type="ECO:0000256" key="14">
    <source>
        <dbReference type="PROSITE-ProRule" id="PRU01360"/>
    </source>
</evidence>
<evidence type="ECO:0000256" key="5">
    <source>
        <dbReference type="ARBA" id="ARBA00022496"/>
    </source>
</evidence>
<dbReference type="GO" id="GO:0015344">
    <property type="term" value="F:siderophore uptake transmembrane transporter activity"/>
    <property type="evidence" value="ECO:0007669"/>
    <property type="project" value="TreeGrafter"/>
</dbReference>
<evidence type="ECO:0000256" key="15">
    <source>
        <dbReference type="PROSITE-ProRule" id="PRU10144"/>
    </source>
</evidence>
<gene>
    <name evidence="19" type="ORF">BJI46_02275</name>
</gene>
<dbReference type="InterPro" id="IPR012910">
    <property type="entry name" value="Plug_dom"/>
</dbReference>
<evidence type="ECO:0000256" key="9">
    <source>
        <dbReference type="ARBA" id="ARBA00023065"/>
    </source>
</evidence>
<dbReference type="GO" id="GO:0038023">
    <property type="term" value="F:signaling receptor activity"/>
    <property type="evidence" value="ECO:0007669"/>
    <property type="project" value="InterPro"/>
</dbReference>
<name>A0A1E7RD07_9GAMM</name>
<evidence type="ECO:0000256" key="8">
    <source>
        <dbReference type="ARBA" id="ARBA00023004"/>
    </source>
</evidence>
<dbReference type="STRING" id="1262585.BJI46_02275"/>
<feature type="signal peptide" evidence="17">
    <location>
        <begin position="1"/>
        <end position="30"/>
    </location>
</feature>
<dbReference type="Gene3D" id="2.170.130.10">
    <property type="entry name" value="TonB-dependent receptor, plug domain"/>
    <property type="match status" value="1"/>
</dbReference>
<keyword evidence="4 14" id="KW-1134">Transmembrane beta strand</keyword>
<dbReference type="PROSITE" id="PS01156">
    <property type="entry name" value="TONB_DEPENDENT_REC_2"/>
    <property type="match status" value="1"/>
</dbReference>
<dbReference type="SMART" id="SM00965">
    <property type="entry name" value="STN"/>
    <property type="match status" value="1"/>
</dbReference>
<keyword evidence="10 16" id="KW-0798">TonB box</keyword>
<reference evidence="19 20" key="1">
    <citation type="submission" date="2016-09" db="EMBL/GenBank/DDBJ databases">
        <authorList>
            <person name="Capua I."/>
            <person name="De Benedictis P."/>
            <person name="Joannis T."/>
            <person name="Lombin L.H."/>
            <person name="Cattoli G."/>
        </authorList>
    </citation>
    <scope>NUCLEOTIDE SEQUENCE [LARGE SCALE GENOMIC DNA]</scope>
    <source>
        <strain evidence="19 20">ANC 4671</strain>
    </source>
</reference>